<feature type="domain" description="DUF3857" evidence="1">
    <location>
        <begin position="59"/>
        <end position="176"/>
    </location>
</feature>
<sequence length="625" mass="71123">MSYFNVTAQVESHEFGKIDKADLEMTVYSPDSGAAAVYLVDKGRAIFNESSFDVYLTQLVRIKILKEEGFKWADIKLDYLKGNGLSKLKAATYNLENGKIVKTELGKRDWVDEKINDDLWSKKASLPDVKVGSIIEYTYTRKTGDFSRLPAWIFQTSIPVRYSEYEIDIPRYGDYQTMMKGYIQPAFVDNSGGKNHIVMKNVSALDNEPYVATMENFRSKIEFEIKAIDIPGYFKEVYMENWEAINDDLLKDEVFGKALEATGQIKRAYPDDKGWKNDEASLIEIYNFVRDNYEWDERGGLYMLNSPRQTWDDKKASAPEINMTLIMFLRNAGISADPVILSTRGHGYLNTYVPIISQFNRTIASATIDGKTYLMDATNKLRPYNVLPTSCLNGQGLKITSSGPEWVDLSMNKETDTEIVTGNLWVNEDDVLEGNMNVVFKGTASTLTRDTIEDLEKEDLNDVFEDFDGEIENVSFKDADEAKDTVEGEFDFTKESGVSFIGDKIFLNPVLSKFIKENPFKLEARLYPVEFSAPIINTYMFNVTIPEGYEIEELPVSQNIALPDNGGRYTYLSGVQGDKIQVVIRLNLYKTSYLPDEYPLLKEFFNQIIAKQEGQIVFKKKGSKP</sequence>
<evidence type="ECO:0000313" key="3">
    <source>
        <dbReference type="Proteomes" id="UP000075583"/>
    </source>
</evidence>
<proteinExistence type="predicted"/>
<name>A0A150XBU5_ROSEK</name>
<evidence type="ECO:0000259" key="1">
    <source>
        <dbReference type="Pfam" id="PF12969"/>
    </source>
</evidence>
<evidence type="ECO:0000313" key="2">
    <source>
        <dbReference type="EMBL" id="KYG76205.1"/>
    </source>
</evidence>
<gene>
    <name evidence="2" type="ORF">MB14_02865</name>
</gene>
<dbReference type="EMBL" id="LQZQ01000023">
    <property type="protein sequence ID" value="KYG76205.1"/>
    <property type="molecule type" value="Genomic_DNA"/>
</dbReference>
<comment type="caution">
    <text evidence="2">The sequence shown here is derived from an EMBL/GenBank/DDBJ whole genome shotgun (WGS) entry which is preliminary data.</text>
</comment>
<dbReference type="Gene3D" id="2.60.40.3140">
    <property type="match status" value="1"/>
</dbReference>
<dbReference type="InterPro" id="IPR024618">
    <property type="entry name" value="DUF3857"/>
</dbReference>
<dbReference type="Gene3D" id="3.10.620.30">
    <property type="match status" value="1"/>
</dbReference>
<organism evidence="2 3">
    <name type="scientific">Roseivirga ehrenbergii (strain DSM 102268 / JCM 13514 / KCTC 12282 / NCIMB 14502 / KMM 6017)</name>
    <dbReference type="NCBI Taxonomy" id="279360"/>
    <lineage>
        <taxon>Bacteria</taxon>
        <taxon>Pseudomonadati</taxon>
        <taxon>Bacteroidota</taxon>
        <taxon>Cytophagia</taxon>
        <taxon>Cytophagales</taxon>
        <taxon>Roseivirgaceae</taxon>
        <taxon>Roseivirga</taxon>
    </lineage>
</organism>
<accession>A0A150XBU5</accession>
<dbReference type="Pfam" id="PF12969">
    <property type="entry name" value="DUF3857"/>
    <property type="match status" value="1"/>
</dbReference>
<dbReference type="STRING" id="279360.MB14_02865"/>
<dbReference type="Gene3D" id="2.60.120.1130">
    <property type="match status" value="1"/>
</dbReference>
<reference evidence="2" key="1">
    <citation type="submission" date="2016-01" db="EMBL/GenBank/DDBJ databases">
        <title>Genome sequencing of Roseivirga ehrenbergii KMM 6017.</title>
        <authorList>
            <person name="Selvaratnam C."/>
            <person name="Thevarajoo S."/>
            <person name="Goh K.M."/>
            <person name="Ee R."/>
            <person name="Chan K.-G."/>
            <person name="Chong C.S."/>
        </authorList>
    </citation>
    <scope>NUCLEOTIDE SEQUENCE [LARGE SCALE GENOMIC DNA]</scope>
    <source>
        <strain evidence="2">KMM 6017</strain>
    </source>
</reference>
<dbReference type="AlphaFoldDB" id="A0A150XBU5"/>
<dbReference type="Proteomes" id="UP000075583">
    <property type="component" value="Unassembled WGS sequence"/>
</dbReference>
<protein>
    <recommendedName>
        <fullName evidence="1">DUF3857 domain-containing protein</fullName>
    </recommendedName>
</protein>
<keyword evidence="3" id="KW-1185">Reference proteome</keyword>